<evidence type="ECO:0000313" key="2">
    <source>
        <dbReference type="EMBL" id="PZG24240.1"/>
    </source>
</evidence>
<dbReference type="PANTHER" id="PTHR11695">
    <property type="entry name" value="ALCOHOL DEHYDROGENASE RELATED"/>
    <property type="match status" value="1"/>
</dbReference>
<dbReference type="SUPFAM" id="SSF51735">
    <property type="entry name" value="NAD(P)-binding Rossmann-fold domains"/>
    <property type="match status" value="1"/>
</dbReference>
<name>A0A2W2FFJ9_9ACTN</name>
<dbReference type="EMBL" id="POTY01000002">
    <property type="protein sequence ID" value="PZG24240.1"/>
    <property type="molecule type" value="Genomic_DNA"/>
</dbReference>
<dbReference type="SUPFAM" id="SSF50129">
    <property type="entry name" value="GroES-like"/>
    <property type="match status" value="1"/>
</dbReference>
<dbReference type="RefSeq" id="WP_111211753.1">
    <property type="nucleotide sequence ID" value="NZ_POTY01000002.1"/>
</dbReference>
<dbReference type="InterPro" id="IPR020843">
    <property type="entry name" value="ER"/>
</dbReference>
<accession>A0A2W2FFJ9</accession>
<gene>
    <name evidence="2" type="ORF">C1I95_00625</name>
</gene>
<dbReference type="SMART" id="SM00829">
    <property type="entry name" value="PKS_ER"/>
    <property type="match status" value="1"/>
</dbReference>
<dbReference type="InterPro" id="IPR013154">
    <property type="entry name" value="ADH-like_N"/>
</dbReference>
<evidence type="ECO:0000313" key="3">
    <source>
        <dbReference type="Proteomes" id="UP000248924"/>
    </source>
</evidence>
<evidence type="ECO:0000259" key="1">
    <source>
        <dbReference type="SMART" id="SM00829"/>
    </source>
</evidence>
<dbReference type="CDD" id="cd08267">
    <property type="entry name" value="MDR1"/>
    <property type="match status" value="1"/>
</dbReference>
<protein>
    <submittedName>
        <fullName evidence="2">Alcohol dehydrogenase</fullName>
    </submittedName>
</protein>
<dbReference type="InterPro" id="IPR050700">
    <property type="entry name" value="YIM1/Zinc_Alcohol_DH_Fams"/>
</dbReference>
<dbReference type="PANTHER" id="PTHR11695:SF648">
    <property type="entry name" value="ZINC-BINDING OXIDOREDUCTASE"/>
    <property type="match status" value="1"/>
</dbReference>
<dbReference type="OrthoDB" id="3727682at2"/>
<organism evidence="2 3">
    <name type="scientific">Micromonospora craterilacus</name>
    <dbReference type="NCBI Taxonomy" id="1655439"/>
    <lineage>
        <taxon>Bacteria</taxon>
        <taxon>Bacillati</taxon>
        <taxon>Actinomycetota</taxon>
        <taxon>Actinomycetes</taxon>
        <taxon>Micromonosporales</taxon>
        <taxon>Micromonosporaceae</taxon>
        <taxon>Micromonospora</taxon>
    </lineage>
</organism>
<comment type="caution">
    <text evidence="2">The sequence shown here is derived from an EMBL/GenBank/DDBJ whole genome shotgun (WGS) entry which is preliminary data.</text>
</comment>
<dbReference type="InterPro" id="IPR011032">
    <property type="entry name" value="GroES-like_sf"/>
</dbReference>
<dbReference type="GO" id="GO:0016491">
    <property type="term" value="F:oxidoreductase activity"/>
    <property type="evidence" value="ECO:0007669"/>
    <property type="project" value="InterPro"/>
</dbReference>
<dbReference type="Proteomes" id="UP000248924">
    <property type="component" value="Unassembled WGS sequence"/>
</dbReference>
<reference evidence="2 3" key="1">
    <citation type="submission" date="2018-01" db="EMBL/GenBank/DDBJ databases">
        <title>Draft genome sequence of Jishengella sp. NA12.</title>
        <authorList>
            <person name="Sahin N."/>
            <person name="Ay H."/>
            <person name="Saygin H."/>
        </authorList>
    </citation>
    <scope>NUCLEOTIDE SEQUENCE [LARGE SCALE GENOMIC DNA]</scope>
    <source>
        <strain evidence="2 3">NA12</strain>
    </source>
</reference>
<dbReference type="Pfam" id="PF13602">
    <property type="entry name" value="ADH_zinc_N_2"/>
    <property type="match status" value="1"/>
</dbReference>
<sequence length="315" mass="32457">MLAAVMDRYGAPDVVRVAEVARPRPRAGEVLVRVRAAAVTSADSRIRGARFPAGFGVPARLMFGIVRPRRPTLGSSFSGVVASVGARVGDFAAGDEVCGMTGIRLGAHAEYVAVPADRLARKPAEVTHEAAAGLLFGGTTALFFLRDKAGVGPGTSVLVNGASGAIGTNAVQLARHLGATVTAVTSSANAELVTKLGADRVIDYTDGGLGATTERFDVVLDAVGNLSIASGRRLLSTRGVLLLVVASLGETIQARGNVVAGAAPERVADFDVLLDLAARGEITVVLDQIHDLHDIANAHRRVDTGHKVGNVVVRP</sequence>
<dbReference type="AlphaFoldDB" id="A0A2W2FFJ9"/>
<dbReference type="Pfam" id="PF08240">
    <property type="entry name" value="ADH_N"/>
    <property type="match status" value="1"/>
</dbReference>
<proteinExistence type="predicted"/>
<feature type="domain" description="Enoyl reductase (ER)" evidence="1">
    <location>
        <begin position="10"/>
        <end position="313"/>
    </location>
</feature>
<dbReference type="Gene3D" id="3.40.50.720">
    <property type="entry name" value="NAD(P)-binding Rossmann-like Domain"/>
    <property type="match status" value="1"/>
</dbReference>
<dbReference type="Gene3D" id="3.90.180.10">
    <property type="entry name" value="Medium-chain alcohol dehydrogenases, catalytic domain"/>
    <property type="match status" value="1"/>
</dbReference>
<keyword evidence="3" id="KW-1185">Reference proteome</keyword>
<dbReference type="InterPro" id="IPR036291">
    <property type="entry name" value="NAD(P)-bd_dom_sf"/>
</dbReference>